<dbReference type="EMBL" id="QMIE01000018">
    <property type="protein sequence ID" value="TVM15166.1"/>
    <property type="molecule type" value="Genomic_DNA"/>
</dbReference>
<dbReference type="Pfam" id="PF13467">
    <property type="entry name" value="RHH_4"/>
    <property type="match status" value="1"/>
</dbReference>
<keyword evidence="3" id="KW-1185">Reference proteome</keyword>
<accession>A0A7M3MBU8</accession>
<dbReference type="RefSeq" id="WP_144304203.1">
    <property type="nucleotide sequence ID" value="NZ_QMIE01000018.1"/>
</dbReference>
<dbReference type="Proteomes" id="UP000448292">
    <property type="component" value="Unassembled WGS sequence"/>
</dbReference>
<dbReference type="OrthoDB" id="5458732at2"/>
<dbReference type="InterPro" id="IPR027373">
    <property type="entry name" value="RHH_dom"/>
</dbReference>
<protein>
    <submittedName>
        <fullName evidence="2">DNA-binding protein</fullName>
    </submittedName>
</protein>
<dbReference type="InterPro" id="IPR038268">
    <property type="entry name" value="RHH_sf"/>
</dbReference>
<evidence type="ECO:0000259" key="1">
    <source>
        <dbReference type="Pfam" id="PF13467"/>
    </source>
</evidence>
<feature type="domain" description="Ribbon-helix-helix" evidence="1">
    <location>
        <begin position="16"/>
        <end position="83"/>
    </location>
</feature>
<gene>
    <name evidence="2" type="ORF">DPQ33_15845</name>
</gene>
<sequence length="106" mass="11709">MCKIYSSTPPADYAYVTKSVRLNGAVTSIRLEQRFWSIIERLVEDEGTTIGKFLSNLYDEALAIQGRVDNFASLLRVACTTYLGSEAVLNRRDSATSNGLSATLPR</sequence>
<comment type="caution">
    <text evidence="2">The sequence shown here is derived from an EMBL/GenBank/DDBJ whole genome shotgun (WGS) entry which is preliminary data.</text>
</comment>
<proteinExistence type="predicted"/>
<dbReference type="Gene3D" id="1.10.3990.20">
    <property type="entry name" value="protein bp1543"/>
    <property type="match status" value="1"/>
</dbReference>
<dbReference type="AlphaFoldDB" id="A0A7M3MBU8"/>
<dbReference type="GO" id="GO:0003677">
    <property type="term" value="F:DNA binding"/>
    <property type="evidence" value="ECO:0007669"/>
    <property type="project" value="UniProtKB-KW"/>
</dbReference>
<name>A0A7M3MBU8_9BACT</name>
<evidence type="ECO:0000313" key="2">
    <source>
        <dbReference type="EMBL" id="TVM15166.1"/>
    </source>
</evidence>
<keyword evidence="2" id="KW-0238">DNA-binding</keyword>
<reference evidence="2 3" key="1">
    <citation type="submission" date="2018-06" db="EMBL/GenBank/DDBJ databases">
        <title>Complete genome of Desulfovibrio indonesiensis P37SLT.</title>
        <authorList>
            <person name="Crispim J.S."/>
            <person name="Vidigal P.M.P."/>
            <person name="Silva L.C.F."/>
            <person name="Laguardia C.N."/>
            <person name="Araujo L.C."/>
            <person name="Dias R.S."/>
            <person name="Sousa M.P."/>
            <person name="Paula S.O."/>
            <person name="Silva C."/>
        </authorList>
    </citation>
    <scope>NUCLEOTIDE SEQUENCE [LARGE SCALE GENOMIC DNA]</scope>
    <source>
        <strain evidence="2 3">P37SLT</strain>
    </source>
</reference>
<organism evidence="2 3">
    <name type="scientific">Oceanidesulfovibrio indonesiensis</name>
    <dbReference type="NCBI Taxonomy" id="54767"/>
    <lineage>
        <taxon>Bacteria</taxon>
        <taxon>Pseudomonadati</taxon>
        <taxon>Thermodesulfobacteriota</taxon>
        <taxon>Desulfovibrionia</taxon>
        <taxon>Desulfovibrionales</taxon>
        <taxon>Desulfovibrionaceae</taxon>
        <taxon>Oceanidesulfovibrio</taxon>
    </lineage>
</organism>
<evidence type="ECO:0000313" key="3">
    <source>
        <dbReference type="Proteomes" id="UP000448292"/>
    </source>
</evidence>